<sequence length="41" mass="4544">MTEPGKYDKQATANDSSRINATLNKQLRTSAQGDRCLCMII</sequence>
<keyword evidence="2" id="KW-1185">Reference proteome</keyword>
<dbReference type="AlphaFoldDB" id="A0A8R1HHS4"/>
<accession>A0A8R1HHS4</accession>
<protein>
    <submittedName>
        <fullName evidence="1">Uncharacterized protein</fullName>
    </submittedName>
</protein>
<dbReference type="EnsemblMetazoa" id="CJA02090.1">
    <property type="protein sequence ID" value="CJA02090.1"/>
    <property type="gene ID" value="WBGene00121294"/>
</dbReference>
<proteinExistence type="predicted"/>
<evidence type="ECO:0000313" key="1">
    <source>
        <dbReference type="EnsemblMetazoa" id="CJA02090.1"/>
    </source>
</evidence>
<organism evidence="1 2">
    <name type="scientific">Caenorhabditis japonica</name>
    <dbReference type="NCBI Taxonomy" id="281687"/>
    <lineage>
        <taxon>Eukaryota</taxon>
        <taxon>Metazoa</taxon>
        <taxon>Ecdysozoa</taxon>
        <taxon>Nematoda</taxon>
        <taxon>Chromadorea</taxon>
        <taxon>Rhabditida</taxon>
        <taxon>Rhabditina</taxon>
        <taxon>Rhabditomorpha</taxon>
        <taxon>Rhabditoidea</taxon>
        <taxon>Rhabditidae</taxon>
        <taxon>Peloderinae</taxon>
        <taxon>Caenorhabditis</taxon>
    </lineage>
</organism>
<evidence type="ECO:0000313" key="2">
    <source>
        <dbReference type="Proteomes" id="UP000005237"/>
    </source>
</evidence>
<reference evidence="1" key="2">
    <citation type="submission" date="2022-06" db="UniProtKB">
        <authorList>
            <consortium name="EnsemblMetazoa"/>
        </authorList>
    </citation>
    <scope>IDENTIFICATION</scope>
    <source>
        <strain evidence="1">DF5081</strain>
    </source>
</reference>
<reference evidence="2" key="1">
    <citation type="submission" date="2010-08" db="EMBL/GenBank/DDBJ databases">
        <authorList>
            <consortium name="Caenorhabditis japonica Sequencing Consortium"/>
            <person name="Wilson R.K."/>
        </authorList>
    </citation>
    <scope>NUCLEOTIDE SEQUENCE [LARGE SCALE GENOMIC DNA]</scope>
    <source>
        <strain evidence="2">DF5081</strain>
    </source>
</reference>
<name>A0A8R1HHS4_CAEJA</name>
<dbReference type="Proteomes" id="UP000005237">
    <property type="component" value="Unassembled WGS sequence"/>
</dbReference>